<evidence type="ECO:0000313" key="2">
    <source>
        <dbReference type="EMBL" id="EKU89072.1"/>
    </source>
</evidence>
<proteinExistence type="predicted"/>
<comment type="caution">
    <text evidence="2">The sequence shown here is derived from an EMBL/GenBank/DDBJ whole genome shotgun (WGS) entry which is preliminary data.</text>
</comment>
<dbReference type="STRING" id="742727.HMPREF9447_03946"/>
<accession>K9EDP9</accession>
<evidence type="ECO:0000313" key="3">
    <source>
        <dbReference type="Proteomes" id="UP000009872"/>
    </source>
</evidence>
<dbReference type="Proteomes" id="UP000009872">
    <property type="component" value="Unassembled WGS sequence"/>
</dbReference>
<reference evidence="2 3" key="1">
    <citation type="submission" date="2012-09" db="EMBL/GenBank/DDBJ databases">
        <title>The Genome Sequence of Bacteroides oleiciplenus YIT 12058.</title>
        <authorList>
            <consortium name="The Broad Institute Genome Sequencing Platform"/>
            <person name="Earl A."/>
            <person name="Ward D."/>
            <person name="Feldgarden M."/>
            <person name="Gevers D."/>
            <person name="Morotomi M."/>
            <person name="Walker B."/>
            <person name="Young S.K."/>
            <person name="Zeng Q."/>
            <person name="Gargeya S."/>
            <person name="Fitzgerald M."/>
            <person name="Haas B."/>
            <person name="Abouelleil A."/>
            <person name="Alvarado L."/>
            <person name="Arachchi H.M."/>
            <person name="Berlin A.M."/>
            <person name="Chapman S.B."/>
            <person name="Goldberg J."/>
            <person name="Griggs A."/>
            <person name="Gujja S."/>
            <person name="Hansen M."/>
            <person name="Howarth C."/>
            <person name="Imamovic A."/>
            <person name="Larimer J."/>
            <person name="McCowen C."/>
            <person name="Montmayeur A."/>
            <person name="Murphy C."/>
            <person name="Neiman D."/>
            <person name="Pearson M."/>
            <person name="Priest M."/>
            <person name="Roberts A."/>
            <person name="Saif S."/>
            <person name="Shea T."/>
            <person name="Sisk P."/>
            <person name="Sykes S."/>
            <person name="Wortman J."/>
            <person name="Nusbaum C."/>
            <person name="Birren B."/>
        </authorList>
    </citation>
    <scope>NUCLEOTIDE SEQUENCE [LARGE SCALE GENOMIC DNA]</scope>
    <source>
        <strain evidence="2 3">YIT 12058</strain>
    </source>
</reference>
<dbReference type="HOGENOM" id="CLU_3149600_0_0_10"/>
<keyword evidence="3" id="KW-1185">Reference proteome</keyword>
<evidence type="ECO:0000256" key="1">
    <source>
        <dbReference type="SAM" id="Phobius"/>
    </source>
</evidence>
<keyword evidence="1" id="KW-1133">Transmembrane helix</keyword>
<dbReference type="AlphaFoldDB" id="K9EDP9"/>
<keyword evidence="1" id="KW-0812">Transmembrane</keyword>
<keyword evidence="1" id="KW-0472">Membrane</keyword>
<organism evidence="2 3">
    <name type="scientific">Bacteroides oleiciplenus YIT 12058</name>
    <dbReference type="NCBI Taxonomy" id="742727"/>
    <lineage>
        <taxon>Bacteria</taxon>
        <taxon>Pseudomonadati</taxon>
        <taxon>Bacteroidota</taxon>
        <taxon>Bacteroidia</taxon>
        <taxon>Bacteroidales</taxon>
        <taxon>Bacteroidaceae</taxon>
        <taxon>Bacteroides</taxon>
    </lineage>
</organism>
<protein>
    <submittedName>
        <fullName evidence="2">Uncharacterized protein</fullName>
    </submittedName>
</protein>
<name>K9EDP9_9BACE</name>
<sequence length="48" mass="5658">MGKTLIKRYWLTLVSAIIVSVNGYLYWRYVGCGVYTYLTISSQEQKYK</sequence>
<feature type="transmembrane region" description="Helical" evidence="1">
    <location>
        <begin position="9"/>
        <end position="27"/>
    </location>
</feature>
<gene>
    <name evidence="2" type="ORF">HMPREF9447_03946</name>
</gene>
<dbReference type="EMBL" id="ADLF01000016">
    <property type="protein sequence ID" value="EKU89072.1"/>
    <property type="molecule type" value="Genomic_DNA"/>
</dbReference>